<evidence type="ECO:0000313" key="2">
    <source>
        <dbReference type="EMBL" id="KAK2598197.1"/>
    </source>
</evidence>
<evidence type="ECO:0000256" key="1">
    <source>
        <dbReference type="SAM" id="Coils"/>
    </source>
</evidence>
<reference evidence="2" key="1">
    <citation type="submission" date="2023-06" db="EMBL/GenBank/DDBJ databases">
        <title>Conoideocrella luteorostrata (Hypocreales: Clavicipitaceae), a potential biocontrol fungus for elongate hemlock scale in United States Christmas tree production areas.</title>
        <authorList>
            <person name="Barrett H."/>
            <person name="Lovett B."/>
            <person name="Macias A.M."/>
            <person name="Stajich J.E."/>
            <person name="Kasson M.T."/>
        </authorList>
    </citation>
    <scope>NUCLEOTIDE SEQUENCE</scope>
    <source>
        <strain evidence="2">ARSEF 14590</strain>
    </source>
</reference>
<name>A0AAJ0CRH8_9HYPO</name>
<gene>
    <name evidence="2" type="ORF">QQS21_005674</name>
</gene>
<keyword evidence="3" id="KW-1185">Reference proteome</keyword>
<comment type="caution">
    <text evidence="2">The sequence shown here is derived from an EMBL/GenBank/DDBJ whole genome shotgun (WGS) entry which is preliminary data.</text>
</comment>
<dbReference type="Pfam" id="PF12520">
    <property type="entry name" value="DUF3723"/>
    <property type="match status" value="1"/>
</dbReference>
<sequence length="460" mass="52122">MADTLPYLDLEFLPDVKIECLEGYYRLAAADKMLRGSKKRWMVDLYLDSLSDDLRRLLTDRYDYQKRPDDGEYYVTIRQFQGHYGEGNLFFENMSLGRLVTNENSRILFNQLSKHKKFATAFDKLLNILGLYGGFQLDRRLLGDAAGAIRKIVDVPRGSTVAASLQEIFSDANQRSDQCVIQLSEGTFGSIAALRHYVVLPSDTQKEGLLALPRSKTDGAALHDLASLASWLGFESDKIDEILRKSRDRTIAERALFTARPPDRYTFHDLERCVQQILDVVASAAPAFPTKIAPRDEVRETEMQLKRCGRPNDVDYKYNEARLFLPHMHDEINNEMGEMASTFIRGKNTLGDFDMTGNMPIESEQPGLARSGSPVTMGEDLLLAMTRQELELEQAKHRDMTRQVQDETTMLGTLAQDETSQRQRVDDVNRQIQDQQTRLGESQQAAVFGTEEVGSFKGHG</sequence>
<proteinExistence type="predicted"/>
<feature type="coiled-coil region" evidence="1">
    <location>
        <begin position="383"/>
        <end position="445"/>
    </location>
</feature>
<dbReference type="InterPro" id="IPR022198">
    <property type="entry name" value="DUF3723"/>
</dbReference>
<dbReference type="EMBL" id="JASWJB010000097">
    <property type="protein sequence ID" value="KAK2598197.1"/>
    <property type="molecule type" value="Genomic_DNA"/>
</dbReference>
<keyword evidence="1" id="KW-0175">Coiled coil</keyword>
<organism evidence="2 3">
    <name type="scientific">Conoideocrella luteorostrata</name>
    <dbReference type="NCBI Taxonomy" id="1105319"/>
    <lineage>
        <taxon>Eukaryota</taxon>
        <taxon>Fungi</taxon>
        <taxon>Dikarya</taxon>
        <taxon>Ascomycota</taxon>
        <taxon>Pezizomycotina</taxon>
        <taxon>Sordariomycetes</taxon>
        <taxon>Hypocreomycetidae</taxon>
        <taxon>Hypocreales</taxon>
        <taxon>Clavicipitaceae</taxon>
        <taxon>Conoideocrella</taxon>
    </lineage>
</organism>
<evidence type="ECO:0000313" key="3">
    <source>
        <dbReference type="Proteomes" id="UP001251528"/>
    </source>
</evidence>
<accession>A0AAJ0CRH8</accession>
<protein>
    <submittedName>
        <fullName evidence="2">Uncharacterized protein</fullName>
    </submittedName>
</protein>
<dbReference type="AlphaFoldDB" id="A0AAJ0CRH8"/>
<dbReference type="Proteomes" id="UP001251528">
    <property type="component" value="Unassembled WGS sequence"/>
</dbReference>